<accession>A0AAD5S3L7</accession>
<organism evidence="2 3">
    <name type="scientific">Rhizophlyctis rosea</name>
    <dbReference type="NCBI Taxonomy" id="64517"/>
    <lineage>
        <taxon>Eukaryota</taxon>
        <taxon>Fungi</taxon>
        <taxon>Fungi incertae sedis</taxon>
        <taxon>Chytridiomycota</taxon>
        <taxon>Chytridiomycota incertae sedis</taxon>
        <taxon>Chytridiomycetes</taxon>
        <taxon>Rhizophlyctidales</taxon>
        <taxon>Rhizophlyctidaceae</taxon>
        <taxon>Rhizophlyctis</taxon>
    </lineage>
</organism>
<dbReference type="PANTHER" id="PTHR13391:SF0">
    <property type="entry name" value="PROTEIN MISATO HOMOLOG 1"/>
    <property type="match status" value="1"/>
</dbReference>
<feature type="domain" description="DML1/Misato tubulin" evidence="1">
    <location>
        <begin position="17"/>
        <end position="130"/>
    </location>
</feature>
<gene>
    <name evidence="2" type="primary">MSTO1</name>
    <name evidence="2" type="ORF">HK097_002219</name>
</gene>
<dbReference type="GO" id="GO:0007005">
    <property type="term" value="P:mitochondrion organization"/>
    <property type="evidence" value="ECO:0007669"/>
    <property type="project" value="InterPro"/>
</dbReference>
<dbReference type="InterPro" id="IPR036525">
    <property type="entry name" value="Tubulin/FtsZ_GTPase_sf"/>
</dbReference>
<reference evidence="2" key="1">
    <citation type="submission" date="2020-05" db="EMBL/GenBank/DDBJ databases">
        <title>Phylogenomic resolution of chytrid fungi.</title>
        <authorList>
            <person name="Stajich J.E."/>
            <person name="Amses K."/>
            <person name="Simmons R."/>
            <person name="Seto K."/>
            <person name="Myers J."/>
            <person name="Bonds A."/>
            <person name="Quandt C.A."/>
            <person name="Barry K."/>
            <person name="Liu P."/>
            <person name="Grigoriev I."/>
            <person name="Longcore J.E."/>
            <person name="James T.Y."/>
        </authorList>
    </citation>
    <scope>NUCLEOTIDE SEQUENCE</scope>
    <source>
        <strain evidence="2">JEL0318</strain>
    </source>
</reference>
<dbReference type="GO" id="GO:0005739">
    <property type="term" value="C:mitochondrion"/>
    <property type="evidence" value="ECO:0007669"/>
    <property type="project" value="TreeGrafter"/>
</dbReference>
<evidence type="ECO:0000259" key="1">
    <source>
        <dbReference type="Pfam" id="PF14881"/>
    </source>
</evidence>
<evidence type="ECO:0000313" key="3">
    <source>
        <dbReference type="Proteomes" id="UP001212841"/>
    </source>
</evidence>
<name>A0AAD5S3L7_9FUNG</name>
<dbReference type="EMBL" id="JADGJD010001471">
    <property type="protein sequence ID" value="KAJ3041671.1"/>
    <property type="molecule type" value="Genomic_DNA"/>
</dbReference>
<dbReference type="Gene3D" id="3.40.50.1440">
    <property type="entry name" value="Tubulin/FtsZ, GTPase domain"/>
    <property type="match status" value="1"/>
</dbReference>
<proteinExistence type="predicted"/>
<keyword evidence="3" id="KW-1185">Reference proteome</keyword>
<dbReference type="SUPFAM" id="SSF52490">
    <property type="entry name" value="Tubulin nucleotide-binding domain-like"/>
    <property type="match status" value="1"/>
</dbReference>
<dbReference type="Pfam" id="PF14881">
    <property type="entry name" value="Tubulin_3"/>
    <property type="match status" value="1"/>
</dbReference>
<dbReference type="InterPro" id="IPR029209">
    <property type="entry name" value="DML1/Misato_tubulin"/>
</dbReference>
<protein>
    <submittedName>
        <fullName evidence="2">Protein misato 1</fullName>
    </submittedName>
</protein>
<evidence type="ECO:0000313" key="2">
    <source>
        <dbReference type="EMBL" id="KAJ3041671.1"/>
    </source>
</evidence>
<sequence>MSVLKSNQDKLPELDQTASVWSDFNKLYYHPKTMVEIRQYTHADEENQFALFTQGQDLFADADFREDFEEERLRYFVEECDSLQGFNLIADATNGFAGLSASITEYLQEEFPKNSILNVGLHDEQLVERSEAHDGIGQFGVLRGVLGAAQHQQVDPTERITSKAQVQQSFDQFLSSFPSPIARSAIVDTPWPISETFPSILNPNIDSNGLVTDHRTTPYVCPAGIPLMTRLHTSPRIKDLIQDVAKPVRSISARIANEFAKGDNGLALEDFRKMVEDLDELADAYDHFL</sequence>
<dbReference type="PANTHER" id="PTHR13391">
    <property type="entry name" value="MITOCHONDRIAL DISTRIBUTION REGULATOR MISATO"/>
    <property type="match status" value="1"/>
</dbReference>
<dbReference type="InterPro" id="IPR049942">
    <property type="entry name" value="DML1/Misato"/>
</dbReference>
<dbReference type="Proteomes" id="UP001212841">
    <property type="component" value="Unassembled WGS sequence"/>
</dbReference>
<comment type="caution">
    <text evidence="2">The sequence shown here is derived from an EMBL/GenBank/DDBJ whole genome shotgun (WGS) entry which is preliminary data.</text>
</comment>
<dbReference type="AlphaFoldDB" id="A0AAD5S3L7"/>